<gene>
    <name evidence="1" type="ORF">SAMN04488505_11711</name>
</gene>
<accession>A0A1H8KK06</accession>
<dbReference type="RefSeq" id="WP_143081220.1">
    <property type="nucleotide sequence ID" value="NZ_FOBB01000017.1"/>
</dbReference>
<proteinExistence type="predicted"/>
<sequence length="225" mass="25515">MNRRQLNMLAMYQSVLSHLDQFPATWNQLGPVTPIVDNLRKTVTDLLTQSQLQEQNHTAGHTRNKDAHFYKMLEHAYQLSLKIRAYAKLTQNNVLLHDVNYSYSAMEAGAEQLVLQRCERIAQHARAKLNELTAYQVTEADVATLEQLLKEAQPLTSARNVIAGARKTATSSIPELIAFARQQLDVLDDLVEGLITDQTFISTYFNLRQVYDRVGRSAQTKTQGQ</sequence>
<keyword evidence="2" id="KW-1185">Reference proteome</keyword>
<dbReference type="AlphaFoldDB" id="A0A1H8KK06"/>
<dbReference type="EMBL" id="FOBB01000017">
    <property type="protein sequence ID" value="SEN93320.1"/>
    <property type="molecule type" value="Genomic_DNA"/>
</dbReference>
<reference evidence="1 2" key="1">
    <citation type="submission" date="2016-10" db="EMBL/GenBank/DDBJ databases">
        <authorList>
            <person name="de Groot N.N."/>
        </authorList>
    </citation>
    <scope>NUCLEOTIDE SEQUENCE [LARGE SCALE GENOMIC DNA]</scope>
    <source>
        <strain evidence="1 2">DSM 21039</strain>
    </source>
</reference>
<organism evidence="1 2">
    <name type="scientific">Chitinophaga rupis</name>
    <dbReference type="NCBI Taxonomy" id="573321"/>
    <lineage>
        <taxon>Bacteria</taxon>
        <taxon>Pseudomonadati</taxon>
        <taxon>Bacteroidota</taxon>
        <taxon>Chitinophagia</taxon>
        <taxon>Chitinophagales</taxon>
        <taxon>Chitinophagaceae</taxon>
        <taxon>Chitinophaga</taxon>
    </lineage>
</organism>
<evidence type="ECO:0000313" key="2">
    <source>
        <dbReference type="Proteomes" id="UP000198984"/>
    </source>
</evidence>
<dbReference type="Proteomes" id="UP000198984">
    <property type="component" value="Unassembled WGS sequence"/>
</dbReference>
<protein>
    <submittedName>
        <fullName evidence="1">Uncharacterized protein</fullName>
    </submittedName>
</protein>
<name>A0A1H8KK06_9BACT</name>
<evidence type="ECO:0000313" key="1">
    <source>
        <dbReference type="EMBL" id="SEN93320.1"/>
    </source>
</evidence>
<dbReference type="OrthoDB" id="1119986at2"/>